<dbReference type="HOGENOM" id="CLU_725146_0_0_7"/>
<dbReference type="STRING" id="351605.Gura_3429"/>
<dbReference type="AlphaFoldDB" id="A5G717"/>
<dbReference type="RefSeq" id="WP_011940246.1">
    <property type="nucleotide sequence ID" value="NC_009483.1"/>
</dbReference>
<keyword evidence="3" id="KW-1185">Reference proteome</keyword>
<feature type="chain" id="PRO_5002683290" description="Carboxypeptidase regulatory-like domain-containing protein" evidence="1">
    <location>
        <begin position="22"/>
        <end position="397"/>
    </location>
</feature>
<dbReference type="EMBL" id="CP000698">
    <property type="protein sequence ID" value="ABQ27585.1"/>
    <property type="molecule type" value="Genomic_DNA"/>
</dbReference>
<evidence type="ECO:0000313" key="3">
    <source>
        <dbReference type="Proteomes" id="UP000006695"/>
    </source>
</evidence>
<accession>A5G717</accession>
<proteinExistence type="predicted"/>
<evidence type="ECO:0008006" key="4">
    <source>
        <dbReference type="Google" id="ProtNLM"/>
    </source>
</evidence>
<evidence type="ECO:0000256" key="1">
    <source>
        <dbReference type="SAM" id="SignalP"/>
    </source>
</evidence>
<gene>
    <name evidence="2" type="ordered locus">Gura_3429</name>
</gene>
<keyword evidence="1" id="KW-0732">Signal</keyword>
<dbReference type="Proteomes" id="UP000006695">
    <property type="component" value="Chromosome"/>
</dbReference>
<evidence type="ECO:0000313" key="2">
    <source>
        <dbReference type="EMBL" id="ABQ27585.1"/>
    </source>
</evidence>
<reference evidence="2 3" key="1">
    <citation type="submission" date="2007-05" db="EMBL/GenBank/DDBJ databases">
        <title>Complete sequence of Geobacter uraniireducens Rf4.</title>
        <authorList>
            <consortium name="US DOE Joint Genome Institute"/>
            <person name="Copeland A."/>
            <person name="Lucas S."/>
            <person name="Lapidus A."/>
            <person name="Barry K."/>
            <person name="Detter J.C."/>
            <person name="Glavina del Rio T."/>
            <person name="Hammon N."/>
            <person name="Israni S."/>
            <person name="Dalin E."/>
            <person name="Tice H."/>
            <person name="Pitluck S."/>
            <person name="Chertkov O."/>
            <person name="Brettin T."/>
            <person name="Bruce D."/>
            <person name="Han C."/>
            <person name="Schmutz J."/>
            <person name="Larimer F."/>
            <person name="Land M."/>
            <person name="Hauser L."/>
            <person name="Kyrpides N."/>
            <person name="Mikhailova N."/>
            <person name="Shelobolina E."/>
            <person name="Aklujkar M."/>
            <person name="Lovley D."/>
            <person name="Richardson P."/>
        </authorList>
    </citation>
    <scope>NUCLEOTIDE SEQUENCE [LARGE SCALE GENOMIC DNA]</scope>
    <source>
        <strain evidence="3">ATCC BAA-1134 / JCM 13001 / Rf4</strain>
    </source>
</reference>
<dbReference type="OrthoDB" id="5397773at2"/>
<sequence>MKITKLFGLTFSLIVASTIWGCGGGGGGTPAPPATVVSGVAAKGLINGGTVNVFAVDQSGAVGAVPIGTGSTNADGSYSVSVGPYSGALLVRVTGGTYKDESASSSASPVPLPMPLRAAVAGASGNVSVSVTPITELAVVKAGDTSLPPTAITSANALVTDLFMVDIIATKPVEPSATAFAAASQSQKDYTILLAGISQLARTSGGLQAALAPLSNDINNAGNLSVASATALTDAVTAFLSGPNNQTGVTDINQTNLAGIGGLSAVVKLSTVGTLSPGTLIGGLEATFSLPTGVTLRADFSNGQPLAGVVTASGAAATGSFVAAKYVPASGAVPGTVTLALISSSGFGVGEFVTINCDVAAGVNVPTPSQFVVISFGPVVDQNGAPISGLTPALTVM</sequence>
<feature type="signal peptide" evidence="1">
    <location>
        <begin position="1"/>
        <end position="21"/>
    </location>
</feature>
<organism evidence="2 3">
    <name type="scientific">Geotalea uraniireducens (strain Rf4)</name>
    <name type="common">Geobacter uraniireducens</name>
    <dbReference type="NCBI Taxonomy" id="351605"/>
    <lineage>
        <taxon>Bacteria</taxon>
        <taxon>Pseudomonadati</taxon>
        <taxon>Thermodesulfobacteriota</taxon>
        <taxon>Desulfuromonadia</taxon>
        <taxon>Geobacterales</taxon>
        <taxon>Geobacteraceae</taxon>
        <taxon>Geotalea</taxon>
    </lineage>
</organism>
<protein>
    <recommendedName>
        <fullName evidence="4">Carboxypeptidase regulatory-like domain-containing protein</fullName>
    </recommendedName>
</protein>
<name>A5G717_GEOUR</name>
<dbReference type="KEGG" id="gur:Gura_3429"/>